<reference evidence="3 4" key="1">
    <citation type="submission" date="2017-09" db="EMBL/GenBank/DDBJ databases">
        <title>Bacterial strain isolated from the female urinary microbiota.</title>
        <authorList>
            <person name="Thomas-White K."/>
            <person name="Kumar N."/>
            <person name="Forster S."/>
            <person name="Putonti C."/>
            <person name="Lawley T."/>
            <person name="Wolfe A.J."/>
        </authorList>
    </citation>
    <scope>NUCLEOTIDE SEQUENCE [LARGE SCALE GENOMIC DNA]</scope>
    <source>
        <strain evidence="3 4">UMB1301</strain>
    </source>
</reference>
<feature type="compositionally biased region" description="Polar residues" evidence="1">
    <location>
        <begin position="31"/>
        <end position="43"/>
    </location>
</feature>
<dbReference type="RefSeq" id="WP_102239480.1">
    <property type="nucleotide sequence ID" value="NZ_BAAAIM010000003.1"/>
</dbReference>
<evidence type="ECO:0000256" key="2">
    <source>
        <dbReference type="SAM" id="Phobius"/>
    </source>
</evidence>
<organism evidence="3 4">
    <name type="scientific">Brevibacterium paucivorans</name>
    <dbReference type="NCBI Taxonomy" id="170994"/>
    <lineage>
        <taxon>Bacteria</taxon>
        <taxon>Bacillati</taxon>
        <taxon>Actinomycetota</taxon>
        <taxon>Actinomycetes</taxon>
        <taxon>Micrococcales</taxon>
        <taxon>Brevibacteriaceae</taxon>
        <taxon>Brevibacterium</taxon>
    </lineage>
</organism>
<keyword evidence="2" id="KW-0472">Membrane</keyword>
<evidence type="ECO:0000313" key="3">
    <source>
        <dbReference type="EMBL" id="PMD04840.1"/>
    </source>
</evidence>
<proteinExistence type="predicted"/>
<accession>A0A2N6VL16</accession>
<keyword evidence="2" id="KW-1133">Transmembrane helix</keyword>
<dbReference type="OrthoDB" id="4803588at2"/>
<feature type="compositionally biased region" description="Low complexity" evidence="1">
    <location>
        <begin position="46"/>
        <end position="83"/>
    </location>
</feature>
<feature type="region of interest" description="Disordered" evidence="1">
    <location>
        <begin position="1"/>
        <end position="84"/>
    </location>
</feature>
<sequence length="271" mass="30378">MHNGDGSRPRIRPAVSNRFDNSSYYEYLEKQTANSDQQAQPAQHRQVAQPSQNSQQQPVPHPQNQQQGPSHGQPEPGNQQQPPRRSKTFMWLTGIAILAIVALVVMVGFVLLGPNKGVEPTAPRSARATEPSDSASSSQETESPNEQAKSELETIVADSEAELSKLEEKWVIQLSAKRPGEGTGDDEWNYAKILQEYRDNEKQYGKVAMLKSEKWSSFRVKDFWVTVIPTGYDSPEPALKQCEEFKLDRDNCFAKRLSHTKGPDGSTKLRE</sequence>
<feature type="region of interest" description="Disordered" evidence="1">
    <location>
        <begin position="117"/>
        <end position="152"/>
    </location>
</feature>
<protein>
    <submittedName>
        <fullName evidence="3">Uncharacterized protein</fullName>
    </submittedName>
</protein>
<gene>
    <name evidence="3" type="ORF">CJ199_10795</name>
</gene>
<comment type="caution">
    <text evidence="3">The sequence shown here is derived from an EMBL/GenBank/DDBJ whole genome shotgun (WGS) entry which is preliminary data.</text>
</comment>
<feature type="transmembrane region" description="Helical" evidence="2">
    <location>
        <begin position="89"/>
        <end position="112"/>
    </location>
</feature>
<name>A0A2N6VL16_9MICO</name>
<dbReference type="SUPFAM" id="SSF81995">
    <property type="entry name" value="beta-sandwich domain of Sec23/24"/>
    <property type="match status" value="1"/>
</dbReference>
<dbReference type="Proteomes" id="UP000235598">
    <property type="component" value="Unassembled WGS sequence"/>
</dbReference>
<keyword evidence="2" id="KW-0812">Transmembrane</keyword>
<dbReference type="AlphaFoldDB" id="A0A2N6VL16"/>
<evidence type="ECO:0000313" key="4">
    <source>
        <dbReference type="Proteomes" id="UP000235598"/>
    </source>
</evidence>
<dbReference type="EMBL" id="PNHK01000004">
    <property type="protein sequence ID" value="PMD04840.1"/>
    <property type="molecule type" value="Genomic_DNA"/>
</dbReference>
<feature type="compositionally biased region" description="Low complexity" evidence="1">
    <location>
        <begin position="128"/>
        <end position="144"/>
    </location>
</feature>
<evidence type="ECO:0000256" key="1">
    <source>
        <dbReference type="SAM" id="MobiDB-lite"/>
    </source>
</evidence>